<dbReference type="Gene3D" id="3.40.50.300">
    <property type="entry name" value="P-loop containing nucleotide triphosphate hydrolases"/>
    <property type="match status" value="1"/>
</dbReference>
<dbReference type="CDD" id="cd00009">
    <property type="entry name" value="AAA"/>
    <property type="match status" value="1"/>
</dbReference>
<dbReference type="SMART" id="SM00448">
    <property type="entry name" value="REC"/>
    <property type="match status" value="1"/>
</dbReference>
<keyword evidence="5" id="KW-0804">Transcription</keyword>
<dbReference type="InterPro" id="IPR001789">
    <property type="entry name" value="Sig_transdc_resp-reg_receiver"/>
</dbReference>
<evidence type="ECO:0000313" key="9">
    <source>
        <dbReference type="EMBL" id="MBM7036362.1"/>
    </source>
</evidence>
<dbReference type="InterPro" id="IPR002197">
    <property type="entry name" value="HTH_Fis"/>
</dbReference>
<dbReference type="InterPro" id="IPR058031">
    <property type="entry name" value="AAA_lid_NorR"/>
</dbReference>
<evidence type="ECO:0000256" key="4">
    <source>
        <dbReference type="ARBA" id="ARBA00023125"/>
    </source>
</evidence>
<keyword evidence="2" id="KW-0067">ATP-binding</keyword>
<dbReference type="InterPro" id="IPR003593">
    <property type="entry name" value="AAA+_ATPase"/>
</dbReference>
<dbReference type="PROSITE" id="PS50110">
    <property type="entry name" value="RESPONSE_REGULATORY"/>
    <property type="match status" value="1"/>
</dbReference>
<dbReference type="PANTHER" id="PTHR32071:SF57">
    <property type="entry name" value="C4-DICARBOXYLATE TRANSPORT TRANSCRIPTIONAL REGULATORY PROTEIN DCTD"/>
    <property type="match status" value="1"/>
</dbReference>
<keyword evidence="4" id="KW-0238">DNA-binding</keyword>
<evidence type="ECO:0000256" key="5">
    <source>
        <dbReference type="ARBA" id="ARBA00023163"/>
    </source>
</evidence>
<dbReference type="Gene3D" id="1.10.10.60">
    <property type="entry name" value="Homeodomain-like"/>
    <property type="match status" value="1"/>
</dbReference>
<dbReference type="Pfam" id="PF25601">
    <property type="entry name" value="AAA_lid_14"/>
    <property type="match status" value="1"/>
</dbReference>
<evidence type="ECO:0000256" key="2">
    <source>
        <dbReference type="ARBA" id="ARBA00022840"/>
    </source>
</evidence>
<keyword evidence="6" id="KW-0597">Phosphoprotein</keyword>
<feature type="domain" description="Sigma-54 factor interaction" evidence="7">
    <location>
        <begin position="144"/>
        <end position="373"/>
    </location>
</feature>
<comment type="caution">
    <text evidence="9">The sequence shown here is derived from an EMBL/GenBank/DDBJ whole genome shotgun (WGS) entry which is preliminary data.</text>
</comment>
<feature type="domain" description="Response regulatory" evidence="8">
    <location>
        <begin position="3"/>
        <end position="118"/>
    </location>
</feature>
<dbReference type="Gene3D" id="1.10.8.60">
    <property type="match status" value="1"/>
</dbReference>
<gene>
    <name evidence="9" type="ORF">JQC93_08030</name>
</gene>
<evidence type="ECO:0000256" key="6">
    <source>
        <dbReference type="PROSITE-ProRule" id="PRU00169"/>
    </source>
</evidence>
<keyword evidence="3" id="KW-0805">Transcription regulation</keyword>
<evidence type="ECO:0000259" key="8">
    <source>
        <dbReference type="PROSITE" id="PS50110"/>
    </source>
</evidence>
<accession>A0ABS2HJU8</accession>
<dbReference type="InterPro" id="IPR025943">
    <property type="entry name" value="Sigma_54_int_dom_ATP-bd_2"/>
</dbReference>
<dbReference type="EMBL" id="JAFEUM010000002">
    <property type="protein sequence ID" value="MBM7036362.1"/>
    <property type="molecule type" value="Genomic_DNA"/>
</dbReference>
<dbReference type="Pfam" id="PF02954">
    <property type="entry name" value="HTH_8"/>
    <property type="match status" value="1"/>
</dbReference>
<evidence type="ECO:0000256" key="3">
    <source>
        <dbReference type="ARBA" id="ARBA00023015"/>
    </source>
</evidence>
<dbReference type="PROSITE" id="PS50045">
    <property type="entry name" value="SIGMA54_INTERACT_4"/>
    <property type="match status" value="1"/>
</dbReference>
<dbReference type="PROSITE" id="PS00676">
    <property type="entry name" value="SIGMA54_INTERACT_2"/>
    <property type="match status" value="1"/>
</dbReference>
<dbReference type="RefSeq" id="WP_205157929.1">
    <property type="nucleotide sequence ID" value="NZ_JAFEUM010000002.1"/>
</dbReference>
<keyword evidence="10" id="KW-1185">Reference proteome</keyword>
<evidence type="ECO:0000259" key="7">
    <source>
        <dbReference type="PROSITE" id="PS50045"/>
    </source>
</evidence>
<feature type="modified residue" description="4-aspartylphosphate" evidence="6">
    <location>
        <position position="53"/>
    </location>
</feature>
<dbReference type="Proteomes" id="UP000809621">
    <property type="component" value="Unassembled WGS sequence"/>
</dbReference>
<dbReference type="PANTHER" id="PTHR32071">
    <property type="entry name" value="TRANSCRIPTIONAL REGULATORY PROTEIN"/>
    <property type="match status" value="1"/>
</dbReference>
<dbReference type="InterPro" id="IPR009057">
    <property type="entry name" value="Homeodomain-like_sf"/>
</dbReference>
<sequence length="447" mass="49624">MTHIFLIDDEADLRDAISQSLELADLTVTQFDSAESALLALKQDPHVDVVVSDICMPGLSGLSLHRSLLKQSPDIPVILITGHGDIAMAVDAMREGVYDFIEKPFSNDFLIKSVKKAAEKRALLDENRRLKSALKHNQTLGPRIIGQSAGIEQVRLLIDKIADTPTEVLIFGETGCGKEMVARALHEQSSRRDNNFVAINCGALADNLIESELFGHEKGAFTGAEQQRIGKLEYANGGTLFLDEIESMPMAAQIKLLRALQEREIERLGSNQLMPIDIRVVAATKTDLKQLSQQGSFRDDLYYRLNVVHIDIPPLRERADDVLALFHHFQLIGAAQLARPAQALSAEQKAALVRHDWPGNVRELRNCAERFVLLGSIPMESENPESASASTSLPQQVSAFEKALIEQALAQSHGSITQTLELLDLPRKTLYDKMKKHQIDKRCFKNE</sequence>
<dbReference type="InterPro" id="IPR027417">
    <property type="entry name" value="P-loop_NTPase"/>
</dbReference>
<dbReference type="SUPFAM" id="SSF46689">
    <property type="entry name" value="Homeodomain-like"/>
    <property type="match status" value="1"/>
</dbReference>
<proteinExistence type="predicted"/>
<dbReference type="Gene3D" id="3.40.50.2300">
    <property type="match status" value="1"/>
</dbReference>
<dbReference type="Pfam" id="PF00158">
    <property type="entry name" value="Sigma54_activat"/>
    <property type="match status" value="1"/>
</dbReference>
<organism evidence="9 10">
    <name type="scientific">Vibrio ulleungensis</name>
    <dbReference type="NCBI Taxonomy" id="2807619"/>
    <lineage>
        <taxon>Bacteria</taxon>
        <taxon>Pseudomonadati</taxon>
        <taxon>Pseudomonadota</taxon>
        <taxon>Gammaproteobacteria</taxon>
        <taxon>Vibrionales</taxon>
        <taxon>Vibrionaceae</taxon>
        <taxon>Vibrio</taxon>
    </lineage>
</organism>
<reference evidence="9 10" key="1">
    <citation type="submission" date="2021-02" db="EMBL/GenBank/DDBJ databases">
        <authorList>
            <person name="Park J.-S."/>
        </authorList>
    </citation>
    <scope>NUCLEOTIDE SEQUENCE [LARGE SCALE GENOMIC DNA]</scope>
    <source>
        <strain evidence="9 10">188UL20-2</strain>
    </source>
</reference>
<dbReference type="SUPFAM" id="SSF52172">
    <property type="entry name" value="CheY-like"/>
    <property type="match status" value="1"/>
</dbReference>
<dbReference type="SMART" id="SM00382">
    <property type="entry name" value="AAA"/>
    <property type="match status" value="1"/>
</dbReference>
<name>A0ABS2HJU8_9VIBR</name>
<evidence type="ECO:0000313" key="10">
    <source>
        <dbReference type="Proteomes" id="UP000809621"/>
    </source>
</evidence>
<dbReference type="InterPro" id="IPR002078">
    <property type="entry name" value="Sigma_54_int"/>
</dbReference>
<dbReference type="Pfam" id="PF00072">
    <property type="entry name" value="Response_reg"/>
    <property type="match status" value="1"/>
</dbReference>
<dbReference type="InterPro" id="IPR025944">
    <property type="entry name" value="Sigma_54_int_dom_CS"/>
</dbReference>
<dbReference type="PROSITE" id="PS00688">
    <property type="entry name" value="SIGMA54_INTERACT_3"/>
    <property type="match status" value="1"/>
</dbReference>
<dbReference type="CDD" id="cd17549">
    <property type="entry name" value="REC_DctD-like"/>
    <property type="match status" value="1"/>
</dbReference>
<evidence type="ECO:0000256" key="1">
    <source>
        <dbReference type="ARBA" id="ARBA00022741"/>
    </source>
</evidence>
<dbReference type="InterPro" id="IPR011006">
    <property type="entry name" value="CheY-like_superfamily"/>
</dbReference>
<dbReference type="SUPFAM" id="SSF52540">
    <property type="entry name" value="P-loop containing nucleoside triphosphate hydrolases"/>
    <property type="match status" value="1"/>
</dbReference>
<keyword evidence="1" id="KW-0547">Nucleotide-binding</keyword>
<protein>
    <submittedName>
        <fullName evidence="9">Sigma-54-dependent Fis family transcriptional regulator</fullName>
    </submittedName>
</protein>